<evidence type="ECO:0000256" key="1">
    <source>
        <dbReference type="ARBA" id="ARBA00022468"/>
    </source>
</evidence>
<keyword evidence="4" id="KW-1185">Reference proteome</keyword>
<dbReference type="InterPro" id="IPR000198">
    <property type="entry name" value="RhoGAP_dom"/>
</dbReference>
<comment type="caution">
    <text evidence="3">The sequence shown here is derived from an EMBL/GenBank/DDBJ whole genome shotgun (WGS) entry which is preliminary data.</text>
</comment>
<keyword evidence="1" id="KW-0343">GTPase activation</keyword>
<feature type="non-terminal residue" evidence="3">
    <location>
        <position position="1"/>
    </location>
</feature>
<evidence type="ECO:0000259" key="2">
    <source>
        <dbReference type="PROSITE" id="PS50238"/>
    </source>
</evidence>
<dbReference type="GO" id="GO:0005096">
    <property type="term" value="F:GTPase activator activity"/>
    <property type="evidence" value="ECO:0007669"/>
    <property type="project" value="UniProtKB-KW"/>
</dbReference>
<dbReference type="Proteomes" id="UP001529510">
    <property type="component" value="Unassembled WGS sequence"/>
</dbReference>
<dbReference type="InterPro" id="IPR008936">
    <property type="entry name" value="Rho_GTPase_activation_prot"/>
</dbReference>
<dbReference type="Gene3D" id="1.10.555.10">
    <property type="entry name" value="Rho GTPase activation protein"/>
    <property type="match status" value="1"/>
</dbReference>
<reference evidence="3 4" key="1">
    <citation type="submission" date="2024-05" db="EMBL/GenBank/DDBJ databases">
        <title>Genome sequencing and assembly of Indian major carp, Cirrhinus mrigala (Hamilton, 1822).</title>
        <authorList>
            <person name="Mohindra V."/>
            <person name="Chowdhury L.M."/>
            <person name="Lal K."/>
            <person name="Jena J.K."/>
        </authorList>
    </citation>
    <scope>NUCLEOTIDE SEQUENCE [LARGE SCALE GENOMIC DNA]</scope>
    <source>
        <strain evidence="3">CM1030</strain>
        <tissue evidence="3">Blood</tissue>
    </source>
</reference>
<dbReference type="Pfam" id="PF00620">
    <property type="entry name" value="RhoGAP"/>
    <property type="match status" value="1"/>
</dbReference>
<organism evidence="3 4">
    <name type="scientific">Cirrhinus mrigala</name>
    <name type="common">Mrigala</name>
    <dbReference type="NCBI Taxonomy" id="683832"/>
    <lineage>
        <taxon>Eukaryota</taxon>
        <taxon>Metazoa</taxon>
        <taxon>Chordata</taxon>
        <taxon>Craniata</taxon>
        <taxon>Vertebrata</taxon>
        <taxon>Euteleostomi</taxon>
        <taxon>Actinopterygii</taxon>
        <taxon>Neopterygii</taxon>
        <taxon>Teleostei</taxon>
        <taxon>Ostariophysi</taxon>
        <taxon>Cypriniformes</taxon>
        <taxon>Cyprinidae</taxon>
        <taxon>Labeoninae</taxon>
        <taxon>Labeonini</taxon>
        <taxon>Cirrhinus</taxon>
    </lineage>
</organism>
<dbReference type="PANTHER" id="PTHR14963">
    <property type="entry name" value="RHO GTPASE ACTIVATING PROTEIN 18,19-RELATED"/>
    <property type="match status" value="1"/>
</dbReference>
<name>A0ABD0NCU6_CIRMR</name>
<dbReference type="EMBL" id="JAMKFB020000022">
    <property type="protein sequence ID" value="KAL0159444.1"/>
    <property type="molecule type" value="Genomic_DNA"/>
</dbReference>
<sequence>EGLFRVPGNSLRQQTLREQLNGGADIDFSSGDFHPNDVATLLKSFLGELPEPLLTHRHLHAHIKITGLSEIKSQLTHPSHHRSLIITLTLFDDQGNKTSVPDKERQIEALQLLLMLLPTANRTLLKLLLDLLYHTAKQQDKNKMSAHNLALMFAPHVIWPKN</sequence>
<dbReference type="SUPFAM" id="SSF48350">
    <property type="entry name" value="GTPase activation domain, GAP"/>
    <property type="match status" value="1"/>
</dbReference>
<feature type="non-terminal residue" evidence="3">
    <location>
        <position position="162"/>
    </location>
</feature>
<evidence type="ECO:0000313" key="3">
    <source>
        <dbReference type="EMBL" id="KAL0159444.1"/>
    </source>
</evidence>
<gene>
    <name evidence="3" type="ORF">M9458_043169</name>
</gene>
<protein>
    <recommendedName>
        <fullName evidence="2">Rho-GAP domain-containing protein</fullName>
    </recommendedName>
</protein>
<dbReference type="AlphaFoldDB" id="A0ABD0NCU6"/>
<dbReference type="SMART" id="SM00324">
    <property type="entry name" value="RhoGAP"/>
    <property type="match status" value="1"/>
</dbReference>
<proteinExistence type="predicted"/>
<evidence type="ECO:0000313" key="4">
    <source>
        <dbReference type="Proteomes" id="UP001529510"/>
    </source>
</evidence>
<accession>A0ABD0NCU6</accession>
<dbReference type="PROSITE" id="PS50238">
    <property type="entry name" value="RHOGAP"/>
    <property type="match status" value="1"/>
</dbReference>
<feature type="domain" description="Rho-GAP" evidence="2">
    <location>
        <begin position="1"/>
        <end position="162"/>
    </location>
</feature>
<dbReference type="PANTHER" id="PTHR14963:SF7">
    <property type="entry name" value="RHO GTPASE-ACTIVATING PROTEIN 19"/>
    <property type="match status" value="1"/>
</dbReference>